<dbReference type="CDD" id="cd02440">
    <property type="entry name" value="AdoMet_MTases"/>
    <property type="match status" value="1"/>
</dbReference>
<organism evidence="3 4">
    <name type="scientific">Actinomadura rudentiformis</name>
    <dbReference type="NCBI Taxonomy" id="359158"/>
    <lineage>
        <taxon>Bacteria</taxon>
        <taxon>Bacillati</taxon>
        <taxon>Actinomycetota</taxon>
        <taxon>Actinomycetes</taxon>
        <taxon>Streptosporangiales</taxon>
        <taxon>Thermomonosporaceae</taxon>
        <taxon>Actinomadura</taxon>
    </lineage>
</organism>
<evidence type="ECO:0000313" key="4">
    <source>
        <dbReference type="Proteomes" id="UP000468735"/>
    </source>
</evidence>
<dbReference type="GO" id="GO:0008168">
    <property type="term" value="F:methyltransferase activity"/>
    <property type="evidence" value="ECO:0007669"/>
    <property type="project" value="UniProtKB-KW"/>
</dbReference>
<reference evidence="3 4" key="1">
    <citation type="submission" date="2019-09" db="EMBL/GenBank/DDBJ databases">
        <title>Actinomadura physcomitrii sp. nov., a novel actinomycete isolated from moss [Physcomitrium sphaericum (Ludw) Fuernr].</title>
        <authorList>
            <person name="Zhuang X."/>
            <person name="Liu C."/>
        </authorList>
    </citation>
    <scope>NUCLEOTIDE SEQUENCE [LARGE SCALE GENOMIC DNA]</scope>
    <source>
        <strain evidence="3 4">HMC1</strain>
    </source>
</reference>
<dbReference type="SUPFAM" id="SSF53335">
    <property type="entry name" value="S-adenosyl-L-methionine-dependent methyltransferases"/>
    <property type="match status" value="1"/>
</dbReference>
<dbReference type="AlphaFoldDB" id="A0A6H9YKG3"/>
<name>A0A6H9YKG3_9ACTN</name>
<evidence type="ECO:0000259" key="2">
    <source>
        <dbReference type="Pfam" id="PF13649"/>
    </source>
</evidence>
<dbReference type="Proteomes" id="UP000468735">
    <property type="component" value="Unassembled WGS sequence"/>
</dbReference>
<accession>A0A6H9YKG3</accession>
<protein>
    <submittedName>
        <fullName evidence="3">Class I SAM-dependent methyltransferase</fullName>
    </submittedName>
</protein>
<evidence type="ECO:0000256" key="1">
    <source>
        <dbReference type="ARBA" id="ARBA00022679"/>
    </source>
</evidence>
<proteinExistence type="predicted"/>
<feature type="domain" description="Methyltransferase" evidence="2">
    <location>
        <begin position="39"/>
        <end position="127"/>
    </location>
</feature>
<keyword evidence="1 3" id="KW-0808">Transferase</keyword>
<keyword evidence="3" id="KW-0489">Methyltransferase</keyword>
<dbReference type="Gene3D" id="3.40.50.150">
    <property type="entry name" value="Vaccinia Virus protein VP39"/>
    <property type="match status" value="1"/>
</dbReference>
<dbReference type="InterPro" id="IPR029063">
    <property type="entry name" value="SAM-dependent_MTases_sf"/>
</dbReference>
<dbReference type="EMBL" id="WBMT01000019">
    <property type="protein sequence ID" value="KAB2343377.1"/>
    <property type="molecule type" value="Genomic_DNA"/>
</dbReference>
<sequence length="200" mass="22474">MFDETYWEERYSSHEHIWSGRPNVQLVAETSELTPGTALDVGCGEGADAVWLAERGWKVTAVDYSTTALERGAANDTTKSVEWVQGDMNTWEPGRRFDLISSQFTHPPDGPRQILFARLADMVAPGGTLLIVAHHPSDMETKVRPLQMPELFYTAEEVADSLAKDEWEIVTAEARPRLEKHKDGGQVTVHDTVLRARRRT</sequence>
<dbReference type="OrthoDB" id="9786503at2"/>
<dbReference type="RefSeq" id="WP_151566180.1">
    <property type="nucleotide sequence ID" value="NZ_WBMT01000019.1"/>
</dbReference>
<gene>
    <name evidence="3" type="ORF">F8566_35175</name>
</gene>
<dbReference type="Pfam" id="PF13649">
    <property type="entry name" value="Methyltransf_25"/>
    <property type="match status" value="1"/>
</dbReference>
<keyword evidence="4" id="KW-1185">Reference proteome</keyword>
<dbReference type="InterPro" id="IPR041698">
    <property type="entry name" value="Methyltransf_25"/>
</dbReference>
<dbReference type="PANTHER" id="PTHR43861">
    <property type="entry name" value="TRANS-ACONITATE 2-METHYLTRANSFERASE-RELATED"/>
    <property type="match status" value="1"/>
</dbReference>
<comment type="caution">
    <text evidence="3">The sequence shown here is derived from an EMBL/GenBank/DDBJ whole genome shotgun (WGS) entry which is preliminary data.</text>
</comment>
<dbReference type="GO" id="GO:0032259">
    <property type="term" value="P:methylation"/>
    <property type="evidence" value="ECO:0007669"/>
    <property type="project" value="UniProtKB-KW"/>
</dbReference>
<evidence type="ECO:0000313" key="3">
    <source>
        <dbReference type="EMBL" id="KAB2343377.1"/>
    </source>
</evidence>